<evidence type="ECO:0000256" key="3">
    <source>
        <dbReference type="ARBA" id="ARBA00023125"/>
    </source>
</evidence>
<dbReference type="Gene3D" id="2.60.120.10">
    <property type="entry name" value="Jelly Rolls"/>
    <property type="match status" value="1"/>
</dbReference>
<dbReference type="InterPro" id="IPR009057">
    <property type="entry name" value="Homeodomain-like_sf"/>
</dbReference>
<dbReference type="PROSITE" id="PS01124">
    <property type="entry name" value="HTH_ARAC_FAMILY_2"/>
    <property type="match status" value="1"/>
</dbReference>
<dbReference type="PROSITE" id="PS00041">
    <property type="entry name" value="HTH_ARAC_FAMILY_1"/>
    <property type="match status" value="1"/>
</dbReference>
<dbReference type="EMBL" id="CP136920">
    <property type="protein sequence ID" value="WOO40882.1"/>
    <property type="molecule type" value="Genomic_DNA"/>
</dbReference>
<keyword evidence="8" id="KW-1185">Reference proteome</keyword>
<dbReference type="SMART" id="SM00342">
    <property type="entry name" value="HTH_ARAC"/>
    <property type="match status" value="1"/>
</dbReference>
<evidence type="ECO:0000256" key="4">
    <source>
        <dbReference type="ARBA" id="ARBA00023159"/>
    </source>
</evidence>
<reference evidence="7 8" key="1">
    <citation type="submission" date="2023-10" db="EMBL/GenBank/DDBJ databases">
        <title>Rubellicoccus peritrichatus gen. nov., sp. nov., isolated from an algae of coral reef tank.</title>
        <authorList>
            <person name="Luo J."/>
        </authorList>
    </citation>
    <scope>NUCLEOTIDE SEQUENCE [LARGE SCALE GENOMIC DNA]</scope>
    <source>
        <strain evidence="7 8">CR14</strain>
    </source>
</reference>
<dbReference type="SUPFAM" id="SSF51215">
    <property type="entry name" value="Regulatory protein AraC"/>
    <property type="match status" value="1"/>
</dbReference>
<evidence type="ECO:0000313" key="7">
    <source>
        <dbReference type="EMBL" id="WOO40882.1"/>
    </source>
</evidence>
<keyword evidence="3" id="KW-0238">DNA-binding</keyword>
<dbReference type="Proteomes" id="UP001304300">
    <property type="component" value="Chromosome"/>
</dbReference>
<dbReference type="InterPro" id="IPR014710">
    <property type="entry name" value="RmlC-like_jellyroll"/>
</dbReference>
<gene>
    <name evidence="7" type="ORF">RZN69_19840</name>
</gene>
<dbReference type="Gene3D" id="1.10.10.60">
    <property type="entry name" value="Homeodomain-like"/>
    <property type="match status" value="2"/>
</dbReference>
<dbReference type="KEGG" id="puo:RZN69_19840"/>
<dbReference type="Pfam" id="PF12833">
    <property type="entry name" value="HTH_18"/>
    <property type="match status" value="1"/>
</dbReference>
<keyword evidence="1" id="KW-0963">Cytoplasm</keyword>
<dbReference type="Pfam" id="PF02311">
    <property type="entry name" value="AraC_binding"/>
    <property type="match status" value="1"/>
</dbReference>
<dbReference type="AlphaFoldDB" id="A0AAQ3LAW9"/>
<feature type="domain" description="HTH araC/xylS-type" evidence="6">
    <location>
        <begin position="169"/>
        <end position="267"/>
    </location>
</feature>
<organism evidence="7 8">
    <name type="scientific">Rubellicoccus peritrichatus</name>
    <dbReference type="NCBI Taxonomy" id="3080537"/>
    <lineage>
        <taxon>Bacteria</taxon>
        <taxon>Pseudomonadati</taxon>
        <taxon>Verrucomicrobiota</taxon>
        <taxon>Opitutia</taxon>
        <taxon>Puniceicoccales</taxon>
        <taxon>Cerasicoccaceae</taxon>
        <taxon>Rubellicoccus</taxon>
    </lineage>
</organism>
<dbReference type="InterPro" id="IPR020449">
    <property type="entry name" value="Tscrpt_reg_AraC-type_HTH"/>
</dbReference>
<dbReference type="InterPro" id="IPR018062">
    <property type="entry name" value="HTH_AraC-typ_CS"/>
</dbReference>
<sequence>MSLSDLHARVALRSNGAPGIYHCDRDWSWSPPPLPDYDFWLVLKGEGELRVNERAYSIHAGSCFILTPGTRVEGIQNPEKQLSVFFMHFDLLDQESGMAYAKSWNVPPPATTVYDLQLLQALCRYVIAQYEVINERGRFGFELAVWQLLQVIDDATHRQSYTHHDERIRKVIELIEQEYHRDWSVESMAAIAGMSRTHFTRRFKAETGSAPNAYLVHKRVSQATSLIRESGMTISQIAYGLGYSDVAFFNRQFKAVTGVTPGSLRHQS</sequence>
<evidence type="ECO:0000313" key="8">
    <source>
        <dbReference type="Proteomes" id="UP001304300"/>
    </source>
</evidence>
<evidence type="ECO:0000256" key="1">
    <source>
        <dbReference type="ARBA" id="ARBA00022490"/>
    </source>
</evidence>
<dbReference type="PANTHER" id="PTHR46796:SF13">
    <property type="entry name" value="HTH-TYPE TRANSCRIPTIONAL ACTIVATOR RHAS"/>
    <property type="match status" value="1"/>
</dbReference>
<dbReference type="PRINTS" id="PR00032">
    <property type="entry name" value="HTHARAC"/>
</dbReference>
<evidence type="ECO:0000259" key="6">
    <source>
        <dbReference type="PROSITE" id="PS01124"/>
    </source>
</evidence>
<dbReference type="RefSeq" id="WP_317833123.1">
    <property type="nucleotide sequence ID" value="NZ_CP136920.1"/>
</dbReference>
<keyword evidence="4" id="KW-0010">Activator</keyword>
<evidence type="ECO:0000256" key="2">
    <source>
        <dbReference type="ARBA" id="ARBA00023015"/>
    </source>
</evidence>
<keyword evidence="2" id="KW-0805">Transcription regulation</keyword>
<dbReference type="InterPro" id="IPR018060">
    <property type="entry name" value="HTH_AraC"/>
</dbReference>
<dbReference type="SUPFAM" id="SSF46689">
    <property type="entry name" value="Homeodomain-like"/>
    <property type="match status" value="2"/>
</dbReference>
<protein>
    <submittedName>
        <fullName evidence="7">AraC family transcriptional regulator</fullName>
    </submittedName>
</protein>
<dbReference type="GO" id="GO:0003700">
    <property type="term" value="F:DNA-binding transcription factor activity"/>
    <property type="evidence" value="ECO:0007669"/>
    <property type="project" value="InterPro"/>
</dbReference>
<dbReference type="InterPro" id="IPR050204">
    <property type="entry name" value="AraC_XylS_family_regulators"/>
</dbReference>
<evidence type="ECO:0000256" key="5">
    <source>
        <dbReference type="ARBA" id="ARBA00023163"/>
    </source>
</evidence>
<dbReference type="GO" id="GO:0043565">
    <property type="term" value="F:sequence-specific DNA binding"/>
    <property type="evidence" value="ECO:0007669"/>
    <property type="project" value="InterPro"/>
</dbReference>
<proteinExistence type="predicted"/>
<accession>A0AAQ3LAW9</accession>
<dbReference type="InterPro" id="IPR037923">
    <property type="entry name" value="HTH-like"/>
</dbReference>
<keyword evidence="5" id="KW-0804">Transcription</keyword>
<dbReference type="InterPro" id="IPR003313">
    <property type="entry name" value="AraC-bd"/>
</dbReference>
<dbReference type="PANTHER" id="PTHR46796">
    <property type="entry name" value="HTH-TYPE TRANSCRIPTIONAL ACTIVATOR RHAS-RELATED"/>
    <property type="match status" value="1"/>
</dbReference>
<name>A0AAQ3LAW9_9BACT</name>